<gene>
    <name evidence="2" type="ORF">ACH61_01239</name>
    <name evidence="3" type="ORF">GSU10_13240</name>
</gene>
<dbReference type="Proteomes" id="UP000076717">
    <property type="component" value="Unassembled WGS sequence"/>
</dbReference>
<evidence type="ECO:0000313" key="2">
    <source>
        <dbReference type="EMBL" id="KZX21637.1"/>
    </source>
</evidence>
<feature type="region of interest" description="Disordered" evidence="1">
    <location>
        <begin position="1"/>
        <end position="45"/>
    </location>
</feature>
<dbReference type="EMBL" id="LIIN01000031">
    <property type="protein sequence ID" value="KZX21637.1"/>
    <property type="molecule type" value="Genomic_DNA"/>
</dbReference>
<feature type="compositionally biased region" description="Low complexity" evidence="1">
    <location>
        <begin position="19"/>
        <end position="38"/>
    </location>
</feature>
<dbReference type="RefSeq" id="WP_158286112.1">
    <property type="nucleotide sequence ID" value="NZ_CP047186.1"/>
</dbReference>
<organism evidence="2 4">
    <name type="scientific">Rathayibacter tanaceti</name>
    <dbReference type="NCBI Taxonomy" id="1671680"/>
    <lineage>
        <taxon>Bacteria</taxon>
        <taxon>Bacillati</taxon>
        <taxon>Actinomycetota</taxon>
        <taxon>Actinomycetes</taxon>
        <taxon>Micrococcales</taxon>
        <taxon>Microbacteriaceae</taxon>
        <taxon>Rathayibacter</taxon>
    </lineage>
</organism>
<reference evidence="5" key="2">
    <citation type="submission" date="2019-12" db="EMBL/GenBank/DDBJ databases">
        <title>Complete and draft genome sequences of new strains and members of some known species of the genus Rathayibacter isolated from plants.</title>
        <authorList>
            <person name="Tarlachkov S.V."/>
            <person name="Starodumova I.P."/>
            <person name="Dorofeeva L.V."/>
            <person name="Prisyazhnaya N.V."/>
            <person name="Leyn S."/>
            <person name="Zlamal J."/>
            <person name="Elan M."/>
            <person name="Osterman A.L."/>
            <person name="Nadler S."/>
            <person name="Subbotin S.A."/>
            <person name="Evtushenko L.I."/>
        </authorList>
    </citation>
    <scope>NUCLEOTIDE SEQUENCE [LARGE SCALE GENOMIC DNA]</scope>
    <source>
        <strain evidence="5">VKM Ac-2761</strain>
    </source>
</reference>
<dbReference type="EMBL" id="CP047186">
    <property type="protein sequence ID" value="QHC56498.1"/>
    <property type="molecule type" value="Genomic_DNA"/>
</dbReference>
<evidence type="ECO:0000256" key="1">
    <source>
        <dbReference type="SAM" id="MobiDB-lite"/>
    </source>
</evidence>
<sequence length="45" mass="4549">MSSDRTTGEDTEKTEELPDGTGTDTSSGGGDTDTVSGGEPEEPSE</sequence>
<dbReference type="KEGG" id="rte:GSU10_13240"/>
<keyword evidence="4" id="KW-1185">Reference proteome</keyword>
<protein>
    <submittedName>
        <fullName evidence="2">Uncharacterized protein</fullName>
    </submittedName>
</protein>
<name>A0A162J3G9_9MICO</name>
<evidence type="ECO:0000313" key="4">
    <source>
        <dbReference type="Proteomes" id="UP000076717"/>
    </source>
</evidence>
<reference evidence="3" key="3">
    <citation type="submission" date="2019-12" db="EMBL/GenBank/DDBJ databases">
        <title>Complete and Draft Genome Sequences of New Strains and Members of Some Known Species of the Genus Rathayibacter isolated from Plants.</title>
        <authorList>
            <person name="Tarlachkov S.V."/>
            <person name="Starodumova I.P."/>
            <person name="Dorofeeva L.V."/>
            <person name="Prisyazhnaya N.V."/>
            <person name="Leyn S.A."/>
            <person name="Zlamal J.E."/>
            <person name="Elane M.L."/>
            <person name="Osterman A.L."/>
            <person name="Nadler S.A."/>
            <person name="Subbotin S.A."/>
            <person name="Evtushenko L.I."/>
        </authorList>
    </citation>
    <scope>NUCLEOTIDE SEQUENCE</scope>
    <source>
        <strain evidence="3">VKM Ac-2761</strain>
    </source>
</reference>
<proteinExistence type="predicted"/>
<evidence type="ECO:0000313" key="3">
    <source>
        <dbReference type="EMBL" id="QHC56498.1"/>
    </source>
</evidence>
<evidence type="ECO:0000313" key="5">
    <source>
        <dbReference type="Proteomes" id="UP000465031"/>
    </source>
</evidence>
<accession>A0A162J3G9</accession>
<dbReference type="Proteomes" id="UP000465031">
    <property type="component" value="Chromosome"/>
</dbReference>
<reference evidence="2 4" key="1">
    <citation type="submission" date="2015-08" db="EMBL/GenBank/DDBJ databases">
        <title>Draft Genome Sequence of Rathayibacter sp. Strain VKM Ac-2596 Isolated from Leaf Gall Induced by Plant-Parasitic Nematodes.</title>
        <authorList>
            <person name="Vasilenko O.V."/>
            <person name="Starodumova I.P."/>
            <person name="Tarlachkov S.V."/>
            <person name="Dorofeeva L.V."/>
            <person name="Evtushenko L.I."/>
        </authorList>
    </citation>
    <scope>NUCLEOTIDE SEQUENCE [LARGE SCALE GENOMIC DNA]</scope>
    <source>
        <strain evidence="2 4">VKM Ac-2596</strain>
    </source>
</reference>
<dbReference type="AlphaFoldDB" id="A0A162J3G9"/>
<feature type="compositionally biased region" description="Basic and acidic residues" evidence="1">
    <location>
        <begin position="1"/>
        <end position="16"/>
    </location>
</feature>